<organism evidence="4 5">
    <name type="scientific">Gordonibacter pamelaeae</name>
    <dbReference type="NCBI Taxonomy" id="471189"/>
    <lineage>
        <taxon>Bacteria</taxon>
        <taxon>Bacillati</taxon>
        <taxon>Actinomycetota</taxon>
        <taxon>Coriobacteriia</taxon>
        <taxon>Eggerthellales</taxon>
        <taxon>Eggerthellaceae</taxon>
        <taxon>Gordonibacter</taxon>
    </lineage>
</organism>
<dbReference type="SUPFAM" id="SSF54427">
    <property type="entry name" value="NTF2-like"/>
    <property type="match status" value="1"/>
</dbReference>
<dbReference type="Pfam" id="PF08447">
    <property type="entry name" value="PAS_3"/>
    <property type="match status" value="1"/>
</dbReference>
<dbReference type="SUPFAM" id="SSF55073">
    <property type="entry name" value="Nucleotide cyclase"/>
    <property type="match status" value="1"/>
</dbReference>
<dbReference type="FunFam" id="3.30.70.270:FF:000001">
    <property type="entry name" value="Diguanylate cyclase domain protein"/>
    <property type="match status" value="1"/>
</dbReference>
<dbReference type="InterPro" id="IPR013655">
    <property type="entry name" value="PAS_fold_3"/>
</dbReference>
<comment type="caution">
    <text evidence="4">The sequence shown here is derived from an EMBL/GenBank/DDBJ whole genome shotgun (WGS) entry which is preliminary data.</text>
</comment>
<dbReference type="Proteomes" id="UP000254000">
    <property type="component" value="Unassembled WGS sequence"/>
</dbReference>
<dbReference type="PANTHER" id="PTHR44757:SF2">
    <property type="entry name" value="BIOFILM ARCHITECTURE MAINTENANCE PROTEIN MBAA"/>
    <property type="match status" value="1"/>
</dbReference>
<reference evidence="4 5" key="1">
    <citation type="journal article" date="2018" name="Elife">
        <title>Discovery and characterization of a prevalent human gut bacterial enzyme sufficient for the inactivation of a family of plant toxins.</title>
        <authorList>
            <person name="Koppel N."/>
            <person name="Bisanz J.E."/>
            <person name="Pandelia M.E."/>
            <person name="Turnbaugh P.J."/>
            <person name="Balskus E.P."/>
        </authorList>
    </citation>
    <scope>NUCLEOTIDE SEQUENCE [LARGE SCALE GENOMIC DNA]</scope>
    <source>
        <strain evidence="4 5">3C</strain>
    </source>
</reference>
<dbReference type="InterPro" id="IPR000160">
    <property type="entry name" value="GGDEF_dom"/>
</dbReference>
<proteinExistence type="predicted"/>
<dbReference type="EMBL" id="PPTS01000002">
    <property type="protein sequence ID" value="RDB66563.1"/>
    <property type="molecule type" value="Genomic_DNA"/>
</dbReference>
<name>A0A369M494_9ACTN</name>
<dbReference type="SMART" id="SM00267">
    <property type="entry name" value="GGDEF"/>
    <property type="match status" value="1"/>
</dbReference>
<dbReference type="InterPro" id="IPR043128">
    <property type="entry name" value="Rev_trsase/Diguanyl_cyclase"/>
</dbReference>
<dbReference type="NCBIfam" id="TIGR00229">
    <property type="entry name" value="sensory_box"/>
    <property type="match status" value="1"/>
</dbReference>
<keyword evidence="5" id="KW-1185">Reference proteome</keyword>
<dbReference type="InterPro" id="IPR000014">
    <property type="entry name" value="PAS"/>
</dbReference>
<evidence type="ECO:0000313" key="5">
    <source>
        <dbReference type="Proteomes" id="UP000254000"/>
    </source>
</evidence>
<accession>A0A369M494</accession>
<dbReference type="AlphaFoldDB" id="A0A369M494"/>
<evidence type="ECO:0000259" key="2">
    <source>
        <dbReference type="PROSITE" id="PS50113"/>
    </source>
</evidence>
<dbReference type="PROSITE" id="PS50113">
    <property type="entry name" value="PAC"/>
    <property type="match status" value="2"/>
</dbReference>
<dbReference type="SUPFAM" id="SSF55785">
    <property type="entry name" value="PYP-like sensor domain (PAS domain)"/>
    <property type="match status" value="2"/>
</dbReference>
<feature type="domain" description="PAC" evidence="2">
    <location>
        <begin position="365"/>
        <end position="417"/>
    </location>
</feature>
<dbReference type="Gene3D" id="3.30.70.270">
    <property type="match status" value="1"/>
</dbReference>
<dbReference type="InterPro" id="IPR029787">
    <property type="entry name" value="Nucleotide_cyclase"/>
</dbReference>
<dbReference type="Pfam" id="PF08448">
    <property type="entry name" value="PAS_4"/>
    <property type="match status" value="1"/>
</dbReference>
<dbReference type="SMART" id="SM00086">
    <property type="entry name" value="PAC"/>
    <property type="match status" value="2"/>
</dbReference>
<dbReference type="CDD" id="cd01949">
    <property type="entry name" value="GGDEF"/>
    <property type="match status" value="1"/>
</dbReference>
<protein>
    <submittedName>
        <fullName evidence="4">Diguanylate cyclase</fullName>
    </submittedName>
</protein>
<dbReference type="Gene3D" id="3.30.450.20">
    <property type="entry name" value="PAS domain"/>
    <property type="match status" value="2"/>
</dbReference>
<gene>
    <name evidence="4" type="ORF">C1877_03760</name>
</gene>
<dbReference type="Gene3D" id="3.10.450.50">
    <property type="match status" value="1"/>
</dbReference>
<feature type="domain" description="PAS" evidence="1">
    <location>
        <begin position="175"/>
        <end position="233"/>
    </location>
</feature>
<dbReference type="InterPro" id="IPR032710">
    <property type="entry name" value="NTF2-like_dom_sf"/>
</dbReference>
<dbReference type="OrthoDB" id="23692at2"/>
<dbReference type="PROSITE" id="PS50112">
    <property type="entry name" value="PAS"/>
    <property type="match status" value="1"/>
</dbReference>
<sequence length="581" mass="64436">MNPLFDKAIAYVSETVRLFYSGKDVERVVGRFADGFSWIGAGEVEFSTDSEGIVSYLQERAPLAPPCEVSDEDFRLVNVGERSCTVMGRYRVRTSADSGLVLEERQRCSYELVDEGGELRIGHVHVSNPYQAMKDEEYFPFEAGRQSYEYLQQLVREKTETIDLITANIAGGLKVSEDGEPYRLVYVNEGLARMLGYTTEEFMSMSGGTVSGIVHPPDLDQALADVRRCFAQGSSYETEYRVRKKNGELAWIMDSGRKMKAVDGSVKISSLLMDITSRKRAEQALLLEQERYRIALRSVTDVLFEYDVEQDALIEFERGAATADGAPPEERRYPRYTASAESGRIHPDDFRRLSEALRDDGSTTMEVHHRVAGSGDAWRWVRMHARMLRDAEGRPVRTIGSWKDVTEERRRIEQLVDQARRDPLTKLLNQGAAAELVAQQLPACAERGTGALLVADIDDFKAVNDTYGHLAGDDLLVGAAGVLAEGLRSEEGFAARIGGDEFVLFLPHADADRARKAGERLGRAASALQVSGRQVTLSVGVALAGADGDDYEHLFAAADRALYDAKREGKDCTRFAGGRRP</sequence>
<feature type="domain" description="PAC" evidence="2">
    <location>
        <begin position="236"/>
        <end position="287"/>
    </location>
</feature>
<evidence type="ECO:0000259" key="1">
    <source>
        <dbReference type="PROSITE" id="PS50112"/>
    </source>
</evidence>
<dbReference type="Pfam" id="PF00990">
    <property type="entry name" value="GGDEF"/>
    <property type="match status" value="1"/>
</dbReference>
<dbReference type="RefSeq" id="WP_114568555.1">
    <property type="nucleotide sequence ID" value="NZ_CABMMS010000002.1"/>
</dbReference>
<dbReference type="InterPro" id="IPR052155">
    <property type="entry name" value="Biofilm_reg_signaling"/>
</dbReference>
<dbReference type="InterPro" id="IPR001610">
    <property type="entry name" value="PAC"/>
</dbReference>
<dbReference type="NCBIfam" id="TIGR00254">
    <property type="entry name" value="GGDEF"/>
    <property type="match status" value="1"/>
</dbReference>
<feature type="domain" description="GGDEF" evidence="3">
    <location>
        <begin position="448"/>
        <end position="578"/>
    </location>
</feature>
<dbReference type="InterPro" id="IPR035965">
    <property type="entry name" value="PAS-like_dom_sf"/>
</dbReference>
<evidence type="ECO:0000313" key="4">
    <source>
        <dbReference type="EMBL" id="RDB66563.1"/>
    </source>
</evidence>
<dbReference type="InterPro" id="IPR013656">
    <property type="entry name" value="PAS_4"/>
</dbReference>
<dbReference type="GeneID" id="78358828"/>
<evidence type="ECO:0000259" key="3">
    <source>
        <dbReference type="PROSITE" id="PS50887"/>
    </source>
</evidence>
<dbReference type="PANTHER" id="PTHR44757">
    <property type="entry name" value="DIGUANYLATE CYCLASE DGCP"/>
    <property type="match status" value="1"/>
</dbReference>
<dbReference type="PROSITE" id="PS50887">
    <property type="entry name" value="GGDEF"/>
    <property type="match status" value="1"/>
</dbReference>
<dbReference type="InterPro" id="IPR000700">
    <property type="entry name" value="PAS-assoc_C"/>
</dbReference>
<dbReference type="CDD" id="cd00130">
    <property type="entry name" value="PAS"/>
    <property type="match status" value="2"/>
</dbReference>